<proteinExistence type="predicted"/>
<evidence type="ECO:0000313" key="3">
    <source>
        <dbReference type="Proteomes" id="UP000228740"/>
    </source>
</evidence>
<keyword evidence="1" id="KW-0732">Signal</keyword>
<evidence type="ECO:0000256" key="1">
    <source>
        <dbReference type="SAM" id="SignalP"/>
    </source>
</evidence>
<dbReference type="Proteomes" id="UP000228740">
    <property type="component" value="Unassembled WGS sequence"/>
</dbReference>
<organism evidence="2 3">
    <name type="scientific">Chryseobacterium geocarposphaerae</name>
    <dbReference type="NCBI Taxonomy" id="1416776"/>
    <lineage>
        <taxon>Bacteria</taxon>
        <taxon>Pseudomonadati</taxon>
        <taxon>Bacteroidota</taxon>
        <taxon>Flavobacteriia</taxon>
        <taxon>Flavobacteriales</taxon>
        <taxon>Weeksellaceae</taxon>
        <taxon>Chryseobacterium group</taxon>
        <taxon>Chryseobacterium</taxon>
    </lineage>
</organism>
<dbReference type="OrthoDB" id="1273065at2"/>
<comment type="caution">
    <text evidence="2">The sequence shown here is derived from an EMBL/GenBank/DDBJ whole genome shotgun (WGS) entry which is preliminary data.</text>
</comment>
<accession>A0A2M9C702</accession>
<reference evidence="2 3" key="1">
    <citation type="submission" date="2017-11" db="EMBL/GenBank/DDBJ databases">
        <title>Genomic Encyclopedia of Archaeal and Bacterial Type Strains, Phase II (KMG-II): From Individual Species to Whole Genera.</title>
        <authorList>
            <person name="Goeker M."/>
        </authorList>
    </citation>
    <scope>NUCLEOTIDE SEQUENCE [LARGE SCALE GENOMIC DNA]</scope>
    <source>
        <strain evidence="2 3">DSM 27617</strain>
    </source>
</reference>
<keyword evidence="3" id="KW-1185">Reference proteome</keyword>
<feature type="chain" id="PRO_5014922350" evidence="1">
    <location>
        <begin position="19"/>
        <end position="291"/>
    </location>
</feature>
<evidence type="ECO:0000313" key="2">
    <source>
        <dbReference type="EMBL" id="PJJ66574.1"/>
    </source>
</evidence>
<protein>
    <submittedName>
        <fullName evidence="2">Uncharacterized protein</fullName>
    </submittedName>
</protein>
<sequence>MKKTLIFSITLISTLLCAQGNVGVATTNPRNNLDVNGDINIGKKLFLDNGTGTLVPGSVGQVLVSRGPNTSPTWKTFRIPEYLTNKYYLIFNDSFRDLNTSNATNQGPSGKTGQGITFTNAETATAVVPATDFAQDTPLTSLTVAGKNFKTIPGLSQNFTVNSTQNSTYLLFETVVQQNNTAGDGSNIKFACGIFVDGLLKSIRINKVTASPNASTFITHTQIGGVENLTTGTHSVSVACSRLTNPVSGLTLGIGVPATTSISNLNNFMTQSSLKVDVYEIPQNFSPIVNP</sequence>
<dbReference type="EMBL" id="PGFD01000001">
    <property type="protein sequence ID" value="PJJ66574.1"/>
    <property type="molecule type" value="Genomic_DNA"/>
</dbReference>
<name>A0A2M9C702_9FLAO</name>
<dbReference type="RefSeq" id="WP_100375348.1">
    <property type="nucleotide sequence ID" value="NZ_PGFD01000001.1"/>
</dbReference>
<dbReference type="AlphaFoldDB" id="A0A2M9C702"/>
<gene>
    <name evidence="2" type="ORF">CLV73_0562</name>
</gene>
<feature type="signal peptide" evidence="1">
    <location>
        <begin position="1"/>
        <end position="18"/>
    </location>
</feature>